<evidence type="ECO:0000256" key="1">
    <source>
        <dbReference type="ARBA" id="ARBA00003121"/>
    </source>
</evidence>
<dbReference type="Proteomes" id="UP000006443">
    <property type="component" value="Unassembled WGS sequence"/>
</dbReference>
<comment type="function">
    <text evidence="1">Catalyzes the phosphorylation of the beta-carboxyl group of aspartic acid with ATP to yield 4-phospho-L-aspartate, which is involved in the branched biosynthetic pathway leading to the biosynthesis of amino acids threonine, isoleucine and methionine.</text>
</comment>
<dbReference type="PIRSF" id="PIRSF000726">
    <property type="entry name" value="Asp_kin"/>
    <property type="match status" value="1"/>
</dbReference>
<dbReference type="RefSeq" id="WP_008516153.1">
    <property type="nucleotide sequence ID" value="NZ_ACJM01000006.1"/>
</dbReference>
<dbReference type="STRING" id="555088.DealDRAFT_1421"/>
<protein>
    <recommendedName>
        <fullName evidence="15">Aspartokinase</fullName>
        <ecNumber evidence="15">2.7.2.4</ecNumber>
    </recommendedName>
</protein>
<dbReference type="InterPro" id="IPR005260">
    <property type="entry name" value="Asp_kin_monofn"/>
</dbReference>
<reference evidence="19 20" key="1">
    <citation type="submission" date="2009-02" db="EMBL/GenBank/DDBJ databases">
        <title>Sequencing of the draft genome and assembly of Dethiobacter alkaliphilus AHT 1.</title>
        <authorList>
            <consortium name="US DOE Joint Genome Institute (JGI-PGF)"/>
            <person name="Lucas S."/>
            <person name="Copeland A."/>
            <person name="Lapidus A."/>
            <person name="Glavina del Rio T."/>
            <person name="Dalin E."/>
            <person name="Tice H."/>
            <person name="Bruce D."/>
            <person name="Goodwin L."/>
            <person name="Pitluck S."/>
            <person name="Larimer F."/>
            <person name="Land M.L."/>
            <person name="Hauser L."/>
            <person name="Muyzer G."/>
        </authorList>
    </citation>
    <scope>NUCLEOTIDE SEQUENCE [LARGE SCALE GENOMIC DNA]</scope>
    <source>
        <strain evidence="19 20">AHT 1</strain>
    </source>
</reference>
<evidence type="ECO:0000256" key="3">
    <source>
        <dbReference type="ARBA" id="ARBA00004986"/>
    </source>
</evidence>
<dbReference type="Pfam" id="PF00696">
    <property type="entry name" value="AA_kinase"/>
    <property type="match status" value="1"/>
</dbReference>
<dbReference type="GO" id="GO:0009090">
    <property type="term" value="P:homoserine biosynthetic process"/>
    <property type="evidence" value="ECO:0007669"/>
    <property type="project" value="TreeGrafter"/>
</dbReference>
<comment type="pathway">
    <text evidence="4 16">Amino-acid biosynthesis; L-threonine biosynthesis; L-threonine from L-aspartate: step 1/5.</text>
</comment>
<dbReference type="OrthoDB" id="9799110at2"/>
<dbReference type="Gene3D" id="3.40.1160.10">
    <property type="entry name" value="Acetylglutamate kinase-like"/>
    <property type="match status" value="1"/>
</dbReference>
<dbReference type="GO" id="GO:0004072">
    <property type="term" value="F:aspartate kinase activity"/>
    <property type="evidence" value="ECO:0007669"/>
    <property type="project" value="UniProtKB-EC"/>
</dbReference>
<feature type="binding site" evidence="14">
    <location>
        <begin position="180"/>
        <end position="181"/>
    </location>
    <ligand>
        <name>ATP</name>
        <dbReference type="ChEBI" id="CHEBI:30616"/>
    </ligand>
</feature>
<evidence type="ECO:0000256" key="16">
    <source>
        <dbReference type="RuleBase" id="RU004249"/>
    </source>
</evidence>
<keyword evidence="10 14" id="KW-0067">ATP-binding</keyword>
<dbReference type="NCBIfam" id="NF006068">
    <property type="entry name" value="PRK08210.1"/>
    <property type="match status" value="1"/>
</dbReference>
<keyword evidence="7 15" id="KW-0808">Transferase</keyword>
<dbReference type="AlphaFoldDB" id="C0GG12"/>
<evidence type="ECO:0000256" key="13">
    <source>
        <dbReference type="ARBA" id="ARBA00047872"/>
    </source>
</evidence>
<comment type="caution">
    <text evidence="19">The sequence shown here is derived from an EMBL/GenBank/DDBJ whole genome shotgun (WGS) entry which is preliminary data.</text>
</comment>
<dbReference type="Pfam" id="PF22468">
    <property type="entry name" value="ACT_9"/>
    <property type="match status" value="1"/>
</dbReference>
<comment type="pathway">
    <text evidence="2 16">Amino-acid biosynthesis; L-lysine biosynthesis via DAP pathway; (S)-tetrahydrodipicolinate from L-aspartate: step 1/4.</text>
</comment>
<keyword evidence="20" id="KW-1185">Reference proteome</keyword>
<comment type="catalytic activity">
    <reaction evidence="13 15">
        <text>L-aspartate + ATP = 4-phospho-L-aspartate + ADP</text>
        <dbReference type="Rhea" id="RHEA:23776"/>
        <dbReference type="ChEBI" id="CHEBI:29991"/>
        <dbReference type="ChEBI" id="CHEBI:30616"/>
        <dbReference type="ChEBI" id="CHEBI:57535"/>
        <dbReference type="ChEBI" id="CHEBI:456216"/>
        <dbReference type="EC" id="2.7.2.4"/>
    </reaction>
</comment>
<comment type="similarity">
    <text evidence="5 15">Belongs to the aspartokinase family.</text>
</comment>
<keyword evidence="8 14" id="KW-0547">Nucleotide-binding</keyword>
<feature type="binding site" evidence="14">
    <location>
        <begin position="216"/>
        <end position="217"/>
    </location>
    <ligand>
        <name>ATP</name>
        <dbReference type="ChEBI" id="CHEBI:30616"/>
    </ligand>
</feature>
<evidence type="ECO:0000256" key="9">
    <source>
        <dbReference type="ARBA" id="ARBA00022777"/>
    </source>
</evidence>
<feature type="binding site" evidence="14">
    <location>
        <position position="81"/>
    </location>
    <ligand>
        <name>substrate</name>
    </ligand>
</feature>
<evidence type="ECO:0000256" key="12">
    <source>
        <dbReference type="ARBA" id="ARBA00023154"/>
    </source>
</evidence>
<dbReference type="InterPro" id="IPR054352">
    <property type="entry name" value="ACT_Aspartokinase"/>
</dbReference>
<accession>C0GG12</accession>
<dbReference type="NCBIfam" id="TIGR00657">
    <property type="entry name" value="asp_kinases"/>
    <property type="match status" value="1"/>
</dbReference>
<dbReference type="UniPathway" id="UPA00051">
    <property type="reaction ID" value="UER00462"/>
</dbReference>
<evidence type="ECO:0000259" key="17">
    <source>
        <dbReference type="Pfam" id="PF00696"/>
    </source>
</evidence>
<dbReference type="GO" id="GO:0009089">
    <property type="term" value="P:lysine biosynthetic process via diaminopimelate"/>
    <property type="evidence" value="ECO:0007669"/>
    <property type="project" value="UniProtKB-UniPathway"/>
</dbReference>
<dbReference type="PANTHER" id="PTHR21499">
    <property type="entry name" value="ASPARTATE KINASE"/>
    <property type="match status" value="1"/>
</dbReference>
<sequence>MKIVVQKFGGTSVANPALREEVVKRVQEARAEGYKPVVVVSAMGRSGDPYATDTLKDLMVSNCGCGEQSLRDMDLIMGCGEIISSVVMSSTLCANDIPSLALTGGQAGMVTDGNYGNAQVIEFNPERLQAHLRNDEVVVVTGFQGMSHEGELNTLGRGGSDTSAVILGAGLGADRVEIYTDVCGIMTADPKLVSDARIIDNITYNEVCQLAYEGAKVIHPRAVEVAMHHNVALVVKHLSESGDGTMIGSESNYMGEGRFGQRDSHVITGIAHTPGLAQVTVDMGADDADLELAMFDRLAESDISIDMISIFPERKNFTIEEEKQLQAEATLKKLGVDYKITSGCAKVSVVGLGMRNLPGVMARVIKALNEKSIRILQTGDSNITISLLIPESDLSEALCILHDHFRLSAPPGDDERVLA</sequence>
<dbReference type="UniPathway" id="UPA00034">
    <property type="reaction ID" value="UER00015"/>
</dbReference>
<evidence type="ECO:0000256" key="15">
    <source>
        <dbReference type="RuleBase" id="RU003448"/>
    </source>
</evidence>
<evidence type="ECO:0000256" key="10">
    <source>
        <dbReference type="ARBA" id="ARBA00022840"/>
    </source>
</evidence>
<dbReference type="GO" id="GO:0019877">
    <property type="term" value="P:diaminopimelate biosynthetic process"/>
    <property type="evidence" value="ECO:0007669"/>
    <property type="project" value="UniProtKB-KW"/>
</dbReference>
<dbReference type="UniPathway" id="UPA00050">
    <property type="reaction ID" value="UER00461"/>
</dbReference>
<gene>
    <name evidence="19" type="ORF">DealDRAFT_1421</name>
</gene>
<dbReference type="InterPro" id="IPR045865">
    <property type="entry name" value="ACT-like_dom_sf"/>
</dbReference>
<dbReference type="InterPro" id="IPR018042">
    <property type="entry name" value="Aspartate_kinase_CS"/>
</dbReference>
<dbReference type="EC" id="2.7.2.4" evidence="15"/>
<dbReference type="Gene3D" id="3.30.2130.10">
    <property type="entry name" value="VC0802-like"/>
    <property type="match status" value="1"/>
</dbReference>
<evidence type="ECO:0000259" key="18">
    <source>
        <dbReference type="Pfam" id="PF22468"/>
    </source>
</evidence>
<feature type="domain" description="Aspartate/glutamate/uridylate kinase" evidence="17">
    <location>
        <begin position="2"/>
        <end position="236"/>
    </location>
</feature>
<keyword evidence="9 15" id="KW-0418">Kinase</keyword>
<dbReference type="EMBL" id="ACJM01000006">
    <property type="protein sequence ID" value="EEG77701.1"/>
    <property type="molecule type" value="Genomic_DNA"/>
</dbReference>
<organism evidence="19 20">
    <name type="scientific">Dethiobacter alkaliphilus AHT 1</name>
    <dbReference type="NCBI Taxonomy" id="555088"/>
    <lineage>
        <taxon>Bacteria</taxon>
        <taxon>Bacillati</taxon>
        <taxon>Bacillota</taxon>
        <taxon>Dethiobacteria</taxon>
        <taxon>Dethiobacterales</taxon>
        <taxon>Dethiobacteraceae</taxon>
        <taxon>Dethiobacter</taxon>
    </lineage>
</organism>
<evidence type="ECO:0000256" key="7">
    <source>
        <dbReference type="ARBA" id="ARBA00022679"/>
    </source>
</evidence>
<dbReference type="GO" id="GO:0005829">
    <property type="term" value="C:cytosol"/>
    <property type="evidence" value="ECO:0007669"/>
    <property type="project" value="TreeGrafter"/>
</dbReference>
<evidence type="ECO:0000313" key="20">
    <source>
        <dbReference type="Proteomes" id="UP000006443"/>
    </source>
</evidence>
<evidence type="ECO:0000256" key="8">
    <source>
        <dbReference type="ARBA" id="ARBA00022741"/>
    </source>
</evidence>
<evidence type="ECO:0000256" key="11">
    <source>
        <dbReference type="ARBA" id="ARBA00022915"/>
    </source>
</evidence>
<evidence type="ECO:0000313" key="19">
    <source>
        <dbReference type="EMBL" id="EEG77701.1"/>
    </source>
</evidence>
<dbReference type="InterPro" id="IPR036393">
    <property type="entry name" value="AceGlu_kinase-like_sf"/>
</dbReference>
<evidence type="ECO:0000256" key="6">
    <source>
        <dbReference type="ARBA" id="ARBA00022605"/>
    </source>
</evidence>
<dbReference type="InterPro" id="IPR001341">
    <property type="entry name" value="Asp_kinase"/>
</dbReference>
<feature type="binding site" evidence="14">
    <location>
        <begin position="7"/>
        <end position="10"/>
    </location>
    <ligand>
        <name>ATP</name>
        <dbReference type="ChEBI" id="CHEBI:30616"/>
    </ligand>
</feature>
<evidence type="ECO:0000256" key="4">
    <source>
        <dbReference type="ARBA" id="ARBA00005139"/>
    </source>
</evidence>
<dbReference type="SUPFAM" id="SSF53633">
    <property type="entry name" value="Carbamate kinase-like"/>
    <property type="match status" value="1"/>
</dbReference>
<keyword evidence="12" id="KW-0457">Lysine biosynthesis</keyword>
<feature type="binding site" evidence="14">
    <location>
        <position position="52"/>
    </location>
    <ligand>
        <name>substrate</name>
    </ligand>
</feature>
<evidence type="ECO:0000256" key="14">
    <source>
        <dbReference type="PIRSR" id="PIRSR000726-1"/>
    </source>
</evidence>
<dbReference type="PANTHER" id="PTHR21499:SF3">
    <property type="entry name" value="ASPARTOKINASE"/>
    <property type="match status" value="1"/>
</dbReference>
<dbReference type="SUPFAM" id="SSF55021">
    <property type="entry name" value="ACT-like"/>
    <property type="match status" value="2"/>
</dbReference>
<comment type="pathway">
    <text evidence="3 16">Amino-acid biosynthesis; L-methionine biosynthesis via de novo pathway; L-homoserine from L-aspartate: step 1/3.</text>
</comment>
<keyword evidence="6 16" id="KW-0028">Amino-acid biosynthesis</keyword>
<proteinExistence type="inferred from homology"/>
<feature type="domain" description="Aspartokinase ACT" evidence="18">
    <location>
        <begin position="347"/>
        <end position="405"/>
    </location>
</feature>
<dbReference type="eggNOG" id="COG0527">
    <property type="taxonomic scope" value="Bacteria"/>
</dbReference>
<keyword evidence="11" id="KW-0220">Diaminopimelate biosynthesis</keyword>
<dbReference type="GO" id="GO:0009088">
    <property type="term" value="P:threonine biosynthetic process"/>
    <property type="evidence" value="ECO:0007669"/>
    <property type="project" value="UniProtKB-UniPathway"/>
</dbReference>
<dbReference type="PROSITE" id="PS00324">
    <property type="entry name" value="ASPARTOKINASE"/>
    <property type="match status" value="1"/>
</dbReference>
<name>C0GG12_DETAL</name>
<dbReference type="InterPro" id="IPR001048">
    <property type="entry name" value="Asp/Glu/Uridylate_kinase"/>
</dbReference>
<dbReference type="GO" id="GO:0005524">
    <property type="term" value="F:ATP binding"/>
    <property type="evidence" value="ECO:0007669"/>
    <property type="project" value="UniProtKB-KW"/>
</dbReference>
<evidence type="ECO:0000256" key="2">
    <source>
        <dbReference type="ARBA" id="ARBA00004766"/>
    </source>
</evidence>
<evidence type="ECO:0000256" key="5">
    <source>
        <dbReference type="ARBA" id="ARBA00010122"/>
    </source>
</evidence>